<organism evidence="2 3">
    <name type="scientific">Hominiventricola filiformis</name>
    <dbReference type="NCBI Taxonomy" id="2885352"/>
    <lineage>
        <taxon>Bacteria</taxon>
        <taxon>Bacillati</taxon>
        <taxon>Bacillota</taxon>
        <taxon>Clostridia</taxon>
        <taxon>Lachnospirales</taxon>
        <taxon>Lachnospiraceae</taxon>
        <taxon>Hominiventricola</taxon>
    </lineage>
</organism>
<dbReference type="InterPro" id="IPR002818">
    <property type="entry name" value="DJ-1/PfpI"/>
</dbReference>
<proteinExistence type="predicted"/>
<dbReference type="InterPro" id="IPR052158">
    <property type="entry name" value="INH-QAR"/>
</dbReference>
<evidence type="ECO:0000259" key="1">
    <source>
        <dbReference type="Pfam" id="PF01965"/>
    </source>
</evidence>
<dbReference type="PANTHER" id="PTHR43130">
    <property type="entry name" value="ARAC-FAMILY TRANSCRIPTIONAL REGULATOR"/>
    <property type="match status" value="1"/>
</dbReference>
<comment type="caution">
    <text evidence="2">The sequence shown here is derived from an EMBL/GenBank/DDBJ whole genome shotgun (WGS) entry which is preliminary data.</text>
</comment>
<evidence type="ECO:0000313" key="2">
    <source>
        <dbReference type="EMBL" id="MCC2125597.1"/>
    </source>
</evidence>
<protein>
    <submittedName>
        <fullName evidence="2">DJ-1/PfpI family protein</fullName>
    </submittedName>
</protein>
<gene>
    <name evidence="2" type="ORF">LKD36_05320</name>
</gene>
<dbReference type="InterPro" id="IPR029062">
    <property type="entry name" value="Class_I_gatase-like"/>
</dbReference>
<name>A0AAE3A3Y2_9FIRM</name>
<dbReference type="SUPFAM" id="SSF52317">
    <property type="entry name" value="Class I glutamine amidotransferase-like"/>
    <property type="match status" value="1"/>
</dbReference>
<dbReference type="Pfam" id="PF01965">
    <property type="entry name" value="DJ-1_PfpI"/>
    <property type="match status" value="1"/>
</dbReference>
<accession>A0AAE3A3Y2</accession>
<dbReference type="PANTHER" id="PTHR43130:SF15">
    <property type="entry name" value="THIJ_PFPI FAMILY PROTEIN (AFU_ORTHOLOGUE AFUA_5G14240)"/>
    <property type="match status" value="1"/>
</dbReference>
<dbReference type="Proteomes" id="UP001198220">
    <property type="component" value="Unassembled WGS sequence"/>
</dbReference>
<dbReference type="Gene3D" id="3.40.50.880">
    <property type="match status" value="1"/>
</dbReference>
<evidence type="ECO:0000313" key="3">
    <source>
        <dbReference type="Proteomes" id="UP001198220"/>
    </source>
</evidence>
<dbReference type="RefSeq" id="WP_308458976.1">
    <property type="nucleotide sequence ID" value="NZ_JAJEPS010000003.1"/>
</dbReference>
<keyword evidence="3" id="KW-1185">Reference proteome</keyword>
<reference evidence="2 3" key="1">
    <citation type="submission" date="2021-10" db="EMBL/GenBank/DDBJ databases">
        <title>Anaerobic single-cell dispensing facilitates the cultivation of human gut bacteria.</title>
        <authorList>
            <person name="Afrizal A."/>
        </authorList>
    </citation>
    <scope>NUCLEOTIDE SEQUENCE [LARGE SCALE GENOMIC DNA]</scope>
    <source>
        <strain evidence="2 3">CLA-AA-H276</strain>
    </source>
</reference>
<dbReference type="AlphaFoldDB" id="A0AAE3A3Y2"/>
<sequence length="194" mass="21565">MEVNILLFDDFDTMDAFGPAEVFGSSPQHFHVNYLSVPGNIVNSMQGVKVWTEPLEPEELQGIVVIPGGRGARRLLYQDAESLRLLKKMAERSEICMMIGSGSLLLMQTGSLFRRKIAECKTDENWKRMFTAGVSTVVDASWVADGKYYSSSCTMTGIDMALSVVADMVDLEVAERIAQKLGHAWDAEDENVYQ</sequence>
<dbReference type="EMBL" id="JAJEPS010000003">
    <property type="protein sequence ID" value="MCC2125597.1"/>
    <property type="molecule type" value="Genomic_DNA"/>
</dbReference>
<feature type="domain" description="DJ-1/PfpI" evidence="1">
    <location>
        <begin position="2"/>
        <end position="166"/>
    </location>
</feature>